<keyword evidence="4" id="KW-1185">Reference proteome</keyword>
<proteinExistence type="predicted"/>
<dbReference type="SUPFAM" id="SSF55729">
    <property type="entry name" value="Acyl-CoA N-acyltransferases (Nat)"/>
    <property type="match status" value="1"/>
</dbReference>
<dbReference type="PROSITE" id="PS51186">
    <property type="entry name" value="GNAT"/>
    <property type="match status" value="1"/>
</dbReference>
<dbReference type="InterPro" id="IPR016181">
    <property type="entry name" value="Acyl_CoA_acyltransferase"/>
</dbReference>
<evidence type="ECO:0000313" key="3">
    <source>
        <dbReference type="EMBL" id="SMC49831.1"/>
    </source>
</evidence>
<dbReference type="STRING" id="1387277.SAMN06295998_10224"/>
<dbReference type="InterPro" id="IPR000182">
    <property type="entry name" value="GNAT_dom"/>
</dbReference>
<gene>
    <name evidence="3" type="ORF">SAMN06295998_10224</name>
</gene>
<feature type="domain" description="N-acetyltransferase" evidence="2">
    <location>
        <begin position="11"/>
        <end position="166"/>
    </location>
</feature>
<dbReference type="RefSeq" id="WP_084350347.1">
    <property type="nucleotide sequence ID" value="NZ_FWYD01000002.1"/>
</dbReference>
<protein>
    <submittedName>
        <fullName evidence="3">Aminoglycoside 6'-N-acetyltransferase</fullName>
    </submittedName>
</protein>
<dbReference type="EMBL" id="FWYD01000002">
    <property type="protein sequence ID" value="SMC49831.1"/>
    <property type="molecule type" value="Genomic_DNA"/>
</dbReference>
<dbReference type="Pfam" id="PF13523">
    <property type="entry name" value="Acetyltransf_8"/>
    <property type="match status" value="1"/>
</dbReference>
<evidence type="ECO:0000313" key="4">
    <source>
        <dbReference type="Proteomes" id="UP000192330"/>
    </source>
</evidence>
<organism evidence="3 4">
    <name type="scientific">Primorskyibacter flagellatus</name>
    <dbReference type="NCBI Taxonomy" id="1387277"/>
    <lineage>
        <taxon>Bacteria</taxon>
        <taxon>Pseudomonadati</taxon>
        <taxon>Pseudomonadota</taxon>
        <taxon>Alphaproteobacteria</taxon>
        <taxon>Rhodobacterales</taxon>
        <taxon>Roseobacteraceae</taxon>
        <taxon>Primorskyibacter</taxon>
    </lineage>
</organism>
<evidence type="ECO:0000259" key="2">
    <source>
        <dbReference type="PROSITE" id="PS51186"/>
    </source>
</evidence>
<keyword evidence="3" id="KW-0808">Transferase</keyword>
<dbReference type="Gene3D" id="3.40.630.30">
    <property type="match status" value="1"/>
</dbReference>
<reference evidence="3 4" key="1">
    <citation type="submission" date="2017-04" db="EMBL/GenBank/DDBJ databases">
        <authorList>
            <person name="Afonso C.L."/>
            <person name="Miller P.J."/>
            <person name="Scott M.A."/>
            <person name="Spackman E."/>
            <person name="Goraichik I."/>
            <person name="Dimitrov K.M."/>
            <person name="Suarez D.L."/>
            <person name="Swayne D.E."/>
        </authorList>
    </citation>
    <scope>NUCLEOTIDE SEQUENCE [LARGE SCALE GENOMIC DNA]</scope>
    <source>
        <strain evidence="3 4">CGMCC 1.12644</strain>
    </source>
</reference>
<evidence type="ECO:0000256" key="1">
    <source>
        <dbReference type="ARBA" id="ARBA00023251"/>
    </source>
</evidence>
<dbReference type="GO" id="GO:0046677">
    <property type="term" value="P:response to antibiotic"/>
    <property type="evidence" value="ECO:0007669"/>
    <property type="project" value="UniProtKB-KW"/>
</dbReference>
<dbReference type="AlphaFoldDB" id="A0A1W1ZP38"/>
<sequence>MQRQASSGLMYEFRPVTRADYDMLREWLGQAHVTPVWGPPEHEIALIDAEIDGGDCKMHIVAKDGEAFAFIQDWCPHLAGVPHFTDTAQGTRAVDTFLGAPNFLGQGHAKAYVRQYAQSLLDGGAPEVVTDPRLTNPRGIAMFRSAGFVPGAIRPCEDGELVQNMHFRRS</sequence>
<keyword evidence="1" id="KW-0046">Antibiotic resistance</keyword>
<dbReference type="GO" id="GO:0016410">
    <property type="term" value="F:N-acyltransferase activity"/>
    <property type="evidence" value="ECO:0007669"/>
    <property type="project" value="TreeGrafter"/>
</dbReference>
<name>A0A1W1ZP38_9RHOB</name>
<dbReference type="OrthoDB" id="9814648at2"/>
<dbReference type="PANTHER" id="PTHR31438:SF1">
    <property type="entry name" value="LYSINE N-ACYLTRANSFERASE C17G9.06C-RELATED"/>
    <property type="match status" value="1"/>
</dbReference>
<dbReference type="Proteomes" id="UP000192330">
    <property type="component" value="Unassembled WGS sequence"/>
</dbReference>
<dbReference type="PANTHER" id="PTHR31438">
    <property type="entry name" value="LYSINE N-ACYLTRANSFERASE C17G9.06C-RELATED"/>
    <property type="match status" value="1"/>
</dbReference>
<accession>A0A1W1ZP38</accession>